<sequence>MQLTLSHTSALPTTRAVTRARPARRVVAVFASSNTHHTPSSATPAPPSSTGLVALQLLVAASPARAEDVFVERAKNKSEILAAARAKAAAQAAAQAPAESLAPAPETRFIPETVETPAGDVDARNLAPQEGGDGSSWAASTYEEGAAAEAPAPAPAAEEEAAPANVNEGGGLFGLFGGGGGGAPEPEPAKEASGKKFGLF</sequence>
<dbReference type="EMBL" id="GG663735">
    <property type="protein sequence ID" value="EEH60847.1"/>
    <property type="molecule type" value="Genomic_DNA"/>
</dbReference>
<evidence type="ECO:0000256" key="1">
    <source>
        <dbReference type="SAM" id="MobiDB-lite"/>
    </source>
</evidence>
<dbReference type="Proteomes" id="UP000001876">
    <property type="component" value="Unassembled WGS sequence"/>
</dbReference>
<accession>C1MI31</accession>
<dbReference type="GeneID" id="9681162"/>
<dbReference type="KEGG" id="mpp:MICPUCDRAFT_50416"/>
<reference evidence="2 3" key="1">
    <citation type="journal article" date="2009" name="Science">
        <title>Green evolution and dynamic adaptations revealed by genomes of the marine picoeukaryotes Micromonas.</title>
        <authorList>
            <person name="Worden A.Z."/>
            <person name="Lee J.H."/>
            <person name="Mock T."/>
            <person name="Rouze P."/>
            <person name="Simmons M.P."/>
            <person name="Aerts A.L."/>
            <person name="Allen A.E."/>
            <person name="Cuvelier M.L."/>
            <person name="Derelle E."/>
            <person name="Everett M.V."/>
            <person name="Foulon E."/>
            <person name="Grimwood J."/>
            <person name="Gundlach H."/>
            <person name="Henrissat B."/>
            <person name="Napoli C."/>
            <person name="McDonald S.M."/>
            <person name="Parker M.S."/>
            <person name="Rombauts S."/>
            <person name="Salamov A."/>
            <person name="Von Dassow P."/>
            <person name="Badger J.H."/>
            <person name="Coutinho P.M."/>
            <person name="Demir E."/>
            <person name="Dubchak I."/>
            <person name="Gentemann C."/>
            <person name="Eikrem W."/>
            <person name="Gready J.E."/>
            <person name="John U."/>
            <person name="Lanier W."/>
            <person name="Lindquist E.A."/>
            <person name="Lucas S."/>
            <person name="Mayer K.F."/>
            <person name="Moreau H."/>
            <person name="Not F."/>
            <person name="Otillar R."/>
            <person name="Panaud O."/>
            <person name="Pangilinan J."/>
            <person name="Paulsen I."/>
            <person name="Piegu B."/>
            <person name="Poliakov A."/>
            <person name="Robbens S."/>
            <person name="Schmutz J."/>
            <person name="Toulza E."/>
            <person name="Wyss T."/>
            <person name="Zelensky A."/>
            <person name="Zhou K."/>
            <person name="Armbrust E.V."/>
            <person name="Bhattacharya D."/>
            <person name="Goodenough U.W."/>
            <person name="Van de Peer Y."/>
            <person name="Grigoriev I.V."/>
        </authorList>
    </citation>
    <scope>NUCLEOTIDE SEQUENCE [LARGE SCALE GENOMIC DNA]</scope>
    <source>
        <strain evidence="2 3">CCMP1545</strain>
    </source>
</reference>
<gene>
    <name evidence="2" type="ORF">MICPUCDRAFT_50416</name>
</gene>
<dbReference type="AlphaFoldDB" id="C1MI31"/>
<name>C1MI31_MICPC</name>
<organism evidence="3">
    <name type="scientific">Micromonas pusilla (strain CCMP1545)</name>
    <name type="common">Picoplanktonic green alga</name>
    <dbReference type="NCBI Taxonomy" id="564608"/>
    <lineage>
        <taxon>Eukaryota</taxon>
        <taxon>Viridiplantae</taxon>
        <taxon>Chlorophyta</taxon>
        <taxon>Mamiellophyceae</taxon>
        <taxon>Mamiellales</taxon>
        <taxon>Mamiellaceae</taxon>
        <taxon>Micromonas</taxon>
    </lineage>
</organism>
<proteinExistence type="predicted"/>
<evidence type="ECO:0000313" key="2">
    <source>
        <dbReference type="EMBL" id="EEH60847.1"/>
    </source>
</evidence>
<protein>
    <submittedName>
        <fullName evidence="2">Predicted protein</fullName>
    </submittedName>
</protein>
<evidence type="ECO:0000313" key="3">
    <source>
        <dbReference type="Proteomes" id="UP000001876"/>
    </source>
</evidence>
<keyword evidence="3" id="KW-1185">Reference proteome</keyword>
<feature type="compositionally biased region" description="Gly residues" evidence="1">
    <location>
        <begin position="168"/>
        <end position="183"/>
    </location>
</feature>
<feature type="region of interest" description="Disordered" evidence="1">
    <location>
        <begin position="114"/>
        <end position="200"/>
    </location>
</feature>
<dbReference type="RefSeq" id="XP_003055595.1">
    <property type="nucleotide sequence ID" value="XM_003055549.1"/>
</dbReference>